<dbReference type="Proteomes" id="UP000006683">
    <property type="component" value="Chromosome"/>
</dbReference>
<dbReference type="HOGENOM" id="CLU_000445_70_44_6"/>
<dbReference type="FunFam" id="3.30.70.270:FF:000001">
    <property type="entry name" value="Diguanylate cyclase domain protein"/>
    <property type="match status" value="1"/>
</dbReference>
<gene>
    <name evidence="5" type="ordered locus">Fbal_0593</name>
</gene>
<dbReference type="OrthoDB" id="8553030at2"/>
<evidence type="ECO:0000256" key="1">
    <source>
        <dbReference type="ARBA" id="ARBA00001946"/>
    </source>
</evidence>
<dbReference type="PROSITE" id="PS50887">
    <property type="entry name" value="GGDEF"/>
    <property type="match status" value="1"/>
</dbReference>
<feature type="domain" description="EAL" evidence="3">
    <location>
        <begin position="547"/>
        <end position="802"/>
    </location>
</feature>
<dbReference type="Pfam" id="PF14827">
    <property type="entry name" value="dCache_3"/>
    <property type="match status" value="1"/>
</dbReference>
<sequence>MMHWARGRFVSLRWKLVLATITLLLLISLVIGLLGLRRFDEQVGNVLVSQHHALWRDYSIRLKATEQRLVSLSHEFHLMLGEDGRLTLAGMSDKVAHHWQDFELFWRLEGLGLFTTDLTPVLRQGAVATDVSEVTLWMRETLSLGEPSLRLRCQLECLVDVAIPVLVDDQIHLMVMVSDLSEVLAPMAEHHQIEVALLSAEAGAGPWSRRVLSITDRAHTQPLLRRFAEQTELAGLQQGPTQLEWDGRHWALFAWPLGPAGEQLMLLRDVSDLTLGERAFVGDLVGILLMAVLLAGGLGTLALWRPLARLHRLGRALPLLAQSRYDDLRDRLDHRPGWTKDELDQLERTTLEVAGQLERLEGDVDRYTNELQRMAMMDALTGLPNRAMFHHELAKALGSIGRTDDQIALLFLDLDEFKRVNDTLGHDIGDELLKTVANRLQKSIRSMDTVCRLGGDEFTIIVRGLESEGDIHRIIHQIFTSLQQPLQLGRHTLIITTSIGVVFCDNPMMRPEELLKRADLAMYQAKQAGRSNYRVFNEQMLESASRRLMLEQDIRIALKERQLALAMQPILTMDDNRLVGFEALVRWYHPNRGLVMPSEFIQEVDESKEGVELGNYVLEYAIDLLARYTRQLGSDQFYVAVNLSPNQYMSADLVKYLQGLLERYRIHPSRLVLELTEESLIKNLDRAMAIMQQLKSMGVRIAIDDFGTGYSSLSYLKQLPFDLLKVDRGFVADLDNSDVDRNIVTSVIDLAHNLKRQVVAEGVESHDQRQFLRQIGCDYAQGYLFSAPLDEHQTQVLLAQLDEQLRWPDDERGVQLLGRQNR</sequence>
<dbReference type="STRING" id="550540.Fbal_0593"/>
<dbReference type="PANTHER" id="PTHR44757">
    <property type="entry name" value="DIGUANYLATE CYCLASE DGCP"/>
    <property type="match status" value="1"/>
</dbReference>
<dbReference type="InterPro" id="IPR029150">
    <property type="entry name" value="dCache_3"/>
</dbReference>
<name>E1SQJ5_FERBD</name>
<organism evidence="5 6">
    <name type="scientific">Ferrimonas balearica (strain DSM 9799 / CCM 4581 / KCTC 23876 / PAT)</name>
    <dbReference type="NCBI Taxonomy" id="550540"/>
    <lineage>
        <taxon>Bacteria</taxon>
        <taxon>Pseudomonadati</taxon>
        <taxon>Pseudomonadota</taxon>
        <taxon>Gammaproteobacteria</taxon>
        <taxon>Alteromonadales</taxon>
        <taxon>Ferrimonadaceae</taxon>
        <taxon>Ferrimonas</taxon>
    </lineage>
</organism>
<dbReference type="SMART" id="SM00052">
    <property type="entry name" value="EAL"/>
    <property type="match status" value="1"/>
</dbReference>
<dbReference type="AlphaFoldDB" id="E1SQJ5"/>
<dbReference type="GeneID" id="67180839"/>
<protein>
    <submittedName>
        <fullName evidence="5">Diguanylate cyclase/phosphodiesterase</fullName>
    </submittedName>
</protein>
<dbReference type="EMBL" id="CP002209">
    <property type="protein sequence ID" value="ADN74807.1"/>
    <property type="molecule type" value="Genomic_DNA"/>
</dbReference>
<keyword evidence="6" id="KW-1185">Reference proteome</keyword>
<dbReference type="SMART" id="SM00267">
    <property type="entry name" value="GGDEF"/>
    <property type="match status" value="1"/>
</dbReference>
<dbReference type="GO" id="GO:0003824">
    <property type="term" value="F:catalytic activity"/>
    <property type="evidence" value="ECO:0007669"/>
    <property type="project" value="UniProtKB-ARBA"/>
</dbReference>
<evidence type="ECO:0000313" key="6">
    <source>
        <dbReference type="Proteomes" id="UP000006683"/>
    </source>
</evidence>
<feature type="coiled-coil region" evidence="2">
    <location>
        <begin position="343"/>
        <end position="377"/>
    </location>
</feature>
<dbReference type="InterPro" id="IPR035919">
    <property type="entry name" value="EAL_sf"/>
</dbReference>
<dbReference type="eggNOG" id="COG5001">
    <property type="taxonomic scope" value="Bacteria"/>
</dbReference>
<dbReference type="InterPro" id="IPR001633">
    <property type="entry name" value="EAL_dom"/>
</dbReference>
<dbReference type="InterPro" id="IPR052155">
    <property type="entry name" value="Biofilm_reg_signaling"/>
</dbReference>
<dbReference type="CDD" id="cd01948">
    <property type="entry name" value="EAL"/>
    <property type="match status" value="1"/>
</dbReference>
<evidence type="ECO:0000259" key="3">
    <source>
        <dbReference type="PROSITE" id="PS50883"/>
    </source>
</evidence>
<feature type="domain" description="GGDEF" evidence="4">
    <location>
        <begin position="405"/>
        <end position="538"/>
    </location>
</feature>
<dbReference type="CDD" id="cd01949">
    <property type="entry name" value="GGDEF"/>
    <property type="match status" value="1"/>
</dbReference>
<dbReference type="SUPFAM" id="SSF55073">
    <property type="entry name" value="Nucleotide cyclase"/>
    <property type="match status" value="1"/>
</dbReference>
<dbReference type="InterPro" id="IPR043128">
    <property type="entry name" value="Rev_trsase/Diguanyl_cyclase"/>
</dbReference>
<dbReference type="RefSeq" id="WP_013344113.1">
    <property type="nucleotide sequence ID" value="NC_014541.1"/>
</dbReference>
<dbReference type="Pfam" id="PF00990">
    <property type="entry name" value="GGDEF"/>
    <property type="match status" value="1"/>
</dbReference>
<comment type="cofactor">
    <cofactor evidence="1">
        <name>Mg(2+)</name>
        <dbReference type="ChEBI" id="CHEBI:18420"/>
    </cofactor>
</comment>
<dbReference type="InterPro" id="IPR000160">
    <property type="entry name" value="GGDEF_dom"/>
</dbReference>
<dbReference type="Gene3D" id="3.20.20.450">
    <property type="entry name" value="EAL domain"/>
    <property type="match status" value="1"/>
</dbReference>
<dbReference type="Gene3D" id="3.30.70.270">
    <property type="match status" value="1"/>
</dbReference>
<evidence type="ECO:0000313" key="5">
    <source>
        <dbReference type="EMBL" id="ADN74807.1"/>
    </source>
</evidence>
<keyword evidence="2" id="KW-0175">Coiled coil</keyword>
<accession>E1SQJ5</accession>
<dbReference type="KEGG" id="fbl:Fbal_0593"/>
<evidence type="ECO:0000256" key="2">
    <source>
        <dbReference type="SAM" id="Coils"/>
    </source>
</evidence>
<dbReference type="SUPFAM" id="SSF141868">
    <property type="entry name" value="EAL domain-like"/>
    <property type="match status" value="1"/>
</dbReference>
<dbReference type="NCBIfam" id="TIGR00254">
    <property type="entry name" value="GGDEF"/>
    <property type="match status" value="1"/>
</dbReference>
<reference evidence="5 6" key="1">
    <citation type="journal article" date="2010" name="Stand. Genomic Sci.">
        <title>Complete genome sequence of Ferrimonas balearica type strain (PAT).</title>
        <authorList>
            <person name="Nolan M."/>
            <person name="Sikorski J."/>
            <person name="Davenport K."/>
            <person name="Lucas S."/>
            <person name="Glavina Del Rio T."/>
            <person name="Tice H."/>
            <person name="Cheng J."/>
            <person name="Goodwin L."/>
            <person name="Pitluck S."/>
            <person name="Liolios K."/>
            <person name="Ivanova N."/>
            <person name="Mavromatis K."/>
            <person name="Ovchinnikova G."/>
            <person name="Pati A."/>
            <person name="Chen A."/>
            <person name="Palaniappan K."/>
            <person name="Land M."/>
            <person name="Hauser L."/>
            <person name="Chang Y."/>
            <person name="Jeffries C."/>
            <person name="Tapia R."/>
            <person name="Brettin T."/>
            <person name="Detter J."/>
            <person name="Han C."/>
            <person name="Yasawong M."/>
            <person name="Rohde M."/>
            <person name="Tindall B."/>
            <person name="Goker M."/>
            <person name="Woyke T."/>
            <person name="Bristow J."/>
            <person name="Eisen J."/>
            <person name="Markowitz V."/>
            <person name="Hugenholtz P."/>
            <person name="Kyrpides N."/>
            <person name="Klenk H."/>
            <person name="Lapidus A."/>
        </authorList>
    </citation>
    <scope>NUCLEOTIDE SEQUENCE [LARGE SCALE GENOMIC DNA]</scope>
    <source>
        <strain evidence="6">DSM 9799 / CCM 4581 / KCTC 23876 / PAT</strain>
    </source>
</reference>
<dbReference type="PROSITE" id="PS50883">
    <property type="entry name" value="EAL"/>
    <property type="match status" value="1"/>
</dbReference>
<evidence type="ECO:0000259" key="4">
    <source>
        <dbReference type="PROSITE" id="PS50887"/>
    </source>
</evidence>
<dbReference type="InterPro" id="IPR029787">
    <property type="entry name" value="Nucleotide_cyclase"/>
</dbReference>
<dbReference type="PANTHER" id="PTHR44757:SF2">
    <property type="entry name" value="BIOFILM ARCHITECTURE MAINTENANCE PROTEIN MBAA"/>
    <property type="match status" value="1"/>
</dbReference>
<dbReference type="Pfam" id="PF00563">
    <property type="entry name" value="EAL"/>
    <property type="match status" value="1"/>
</dbReference>
<proteinExistence type="predicted"/>